<evidence type="ECO:0000313" key="1">
    <source>
        <dbReference type="EMBL" id="KAF7277539.1"/>
    </source>
</evidence>
<gene>
    <name evidence="1" type="ORF">GWI33_006930</name>
</gene>
<evidence type="ECO:0000313" key="2">
    <source>
        <dbReference type="Proteomes" id="UP000625711"/>
    </source>
</evidence>
<dbReference type="Gene3D" id="3.30.420.10">
    <property type="entry name" value="Ribonuclease H-like superfamily/Ribonuclease H"/>
    <property type="match status" value="1"/>
</dbReference>
<dbReference type="EMBL" id="JAACXV010001152">
    <property type="protein sequence ID" value="KAF7277539.1"/>
    <property type="molecule type" value="Genomic_DNA"/>
</dbReference>
<keyword evidence="2" id="KW-1185">Reference proteome</keyword>
<dbReference type="Proteomes" id="UP000625711">
    <property type="component" value="Unassembled WGS sequence"/>
</dbReference>
<evidence type="ECO:0008006" key="3">
    <source>
        <dbReference type="Google" id="ProtNLM"/>
    </source>
</evidence>
<protein>
    <recommendedName>
        <fullName evidence="3">Transposase</fullName>
    </recommendedName>
</protein>
<dbReference type="InterPro" id="IPR036397">
    <property type="entry name" value="RNaseH_sf"/>
</dbReference>
<comment type="caution">
    <text evidence="1">The sequence shown here is derived from an EMBL/GenBank/DDBJ whole genome shotgun (WGS) entry which is preliminary data.</text>
</comment>
<dbReference type="AlphaFoldDB" id="A0A834IBG2"/>
<proteinExistence type="predicted"/>
<reference evidence="1" key="1">
    <citation type="submission" date="2020-08" db="EMBL/GenBank/DDBJ databases">
        <title>Genome sequencing and assembly of the red palm weevil Rhynchophorus ferrugineus.</title>
        <authorList>
            <person name="Dias G.B."/>
            <person name="Bergman C.M."/>
            <person name="Manee M."/>
        </authorList>
    </citation>
    <scope>NUCLEOTIDE SEQUENCE</scope>
    <source>
        <strain evidence="1">AA-2017</strain>
        <tissue evidence="1">Whole larva</tissue>
    </source>
</reference>
<dbReference type="OrthoDB" id="7946534at2759"/>
<accession>A0A834IBG2</accession>
<organism evidence="1 2">
    <name type="scientific">Rhynchophorus ferrugineus</name>
    <name type="common">Red palm weevil</name>
    <name type="synonym">Curculio ferrugineus</name>
    <dbReference type="NCBI Taxonomy" id="354439"/>
    <lineage>
        <taxon>Eukaryota</taxon>
        <taxon>Metazoa</taxon>
        <taxon>Ecdysozoa</taxon>
        <taxon>Arthropoda</taxon>
        <taxon>Hexapoda</taxon>
        <taxon>Insecta</taxon>
        <taxon>Pterygota</taxon>
        <taxon>Neoptera</taxon>
        <taxon>Endopterygota</taxon>
        <taxon>Coleoptera</taxon>
        <taxon>Polyphaga</taxon>
        <taxon>Cucujiformia</taxon>
        <taxon>Curculionidae</taxon>
        <taxon>Dryophthorinae</taxon>
        <taxon>Rhynchophorus</taxon>
    </lineage>
</organism>
<dbReference type="GO" id="GO:0003676">
    <property type="term" value="F:nucleic acid binding"/>
    <property type="evidence" value="ECO:0007669"/>
    <property type="project" value="InterPro"/>
</dbReference>
<name>A0A834IBG2_RHYFE</name>
<sequence length="107" mass="12302">MEWYSCWKHHWSLFFFGNDQGVAVTITAERYQDMIRNFLAHEMEEQGLEDMRFQQDGATAHIARSTIQLLSDVFSRTSGVAGCHALKRVQSCIANRGHHLADIIFQS</sequence>